<dbReference type="AlphaFoldDB" id="A0A819R180"/>
<sequence>MDQTKRKLIFNQSSKEETKKLR</sequence>
<feature type="region of interest" description="Disordered" evidence="1">
    <location>
        <begin position="1"/>
        <end position="22"/>
    </location>
</feature>
<protein>
    <submittedName>
        <fullName evidence="2">Uncharacterized protein</fullName>
    </submittedName>
</protein>
<accession>A0A819R180</accession>
<proteinExistence type="predicted"/>
<evidence type="ECO:0000313" key="3">
    <source>
        <dbReference type="Proteomes" id="UP000663874"/>
    </source>
</evidence>
<reference evidence="2" key="1">
    <citation type="submission" date="2021-02" db="EMBL/GenBank/DDBJ databases">
        <authorList>
            <person name="Nowell W R."/>
        </authorList>
    </citation>
    <scope>NUCLEOTIDE SEQUENCE</scope>
</reference>
<feature type="non-terminal residue" evidence="2">
    <location>
        <position position="22"/>
    </location>
</feature>
<evidence type="ECO:0000313" key="2">
    <source>
        <dbReference type="EMBL" id="CAF4044500.1"/>
    </source>
</evidence>
<comment type="caution">
    <text evidence="2">The sequence shown here is derived from an EMBL/GenBank/DDBJ whole genome shotgun (WGS) entry which is preliminary data.</text>
</comment>
<evidence type="ECO:0000256" key="1">
    <source>
        <dbReference type="SAM" id="MobiDB-lite"/>
    </source>
</evidence>
<dbReference type="EMBL" id="CAJOBE010007739">
    <property type="protein sequence ID" value="CAF4044500.1"/>
    <property type="molecule type" value="Genomic_DNA"/>
</dbReference>
<organism evidence="2 3">
    <name type="scientific">Rotaria sordida</name>
    <dbReference type="NCBI Taxonomy" id="392033"/>
    <lineage>
        <taxon>Eukaryota</taxon>
        <taxon>Metazoa</taxon>
        <taxon>Spiralia</taxon>
        <taxon>Gnathifera</taxon>
        <taxon>Rotifera</taxon>
        <taxon>Eurotatoria</taxon>
        <taxon>Bdelloidea</taxon>
        <taxon>Philodinida</taxon>
        <taxon>Philodinidae</taxon>
        <taxon>Rotaria</taxon>
    </lineage>
</organism>
<gene>
    <name evidence="2" type="ORF">FNK824_LOCUS28367</name>
</gene>
<dbReference type="Proteomes" id="UP000663874">
    <property type="component" value="Unassembled WGS sequence"/>
</dbReference>
<name>A0A819R180_9BILA</name>